<dbReference type="SUPFAM" id="SSF52058">
    <property type="entry name" value="L domain-like"/>
    <property type="match status" value="3"/>
</dbReference>
<keyword evidence="1" id="KW-0433">Leucine-rich repeat</keyword>
<accession>A0ABY3FL26</accession>
<name>A0ABY3FL26_9FLAO</name>
<evidence type="ECO:0000256" key="3">
    <source>
        <dbReference type="ARBA" id="ARBA00022737"/>
    </source>
</evidence>
<dbReference type="SUPFAM" id="SSF49785">
    <property type="entry name" value="Galactose-binding domain-like"/>
    <property type="match status" value="1"/>
</dbReference>
<evidence type="ECO:0000259" key="5">
    <source>
        <dbReference type="Pfam" id="PF02018"/>
    </source>
</evidence>
<dbReference type="InterPro" id="IPR008979">
    <property type="entry name" value="Galactose-bd-like_sf"/>
</dbReference>
<comment type="caution">
    <text evidence="7">The sequence shown here is derived from an EMBL/GenBank/DDBJ whole genome shotgun (WGS) entry which is preliminary data.</text>
</comment>
<dbReference type="EMBL" id="VLKO01000003">
    <property type="protein sequence ID" value="TWI01158.1"/>
    <property type="molecule type" value="Genomic_DNA"/>
</dbReference>
<dbReference type="Pfam" id="PF18962">
    <property type="entry name" value="Por_Secre_tail"/>
    <property type="match status" value="1"/>
</dbReference>
<dbReference type="InterPro" id="IPR032675">
    <property type="entry name" value="LRR_dom_sf"/>
</dbReference>
<dbReference type="PANTHER" id="PTHR47566:SF1">
    <property type="entry name" value="PROTEIN NUD1"/>
    <property type="match status" value="1"/>
</dbReference>
<keyword evidence="4" id="KW-0378">Hydrolase</keyword>
<dbReference type="Gene3D" id="3.80.10.10">
    <property type="entry name" value="Ribonuclease Inhibitor"/>
    <property type="match status" value="5"/>
</dbReference>
<reference evidence="7 8" key="1">
    <citation type="journal article" date="2015" name="Stand. Genomic Sci.">
        <title>Genomic Encyclopedia of Bacterial and Archaeal Type Strains, Phase III: the genomes of soil and plant-associated and newly described type strains.</title>
        <authorList>
            <person name="Whitman W.B."/>
            <person name="Woyke T."/>
            <person name="Klenk H.P."/>
            <person name="Zhou Y."/>
            <person name="Lilburn T.G."/>
            <person name="Beck B.J."/>
            <person name="De Vos P."/>
            <person name="Vandamme P."/>
            <person name="Eisen J.A."/>
            <person name="Garrity G."/>
            <person name="Hugenholtz P."/>
            <person name="Kyrpides N.C."/>
        </authorList>
    </citation>
    <scope>NUCLEOTIDE SEQUENCE [LARGE SCALE GENOMIC DNA]</scope>
    <source>
        <strain evidence="7 8">CGMCC 1.6847</strain>
    </source>
</reference>
<keyword evidence="8" id="KW-1185">Reference proteome</keyword>
<dbReference type="Proteomes" id="UP000317519">
    <property type="component" value="Unassembled WGS sequence"/>
</dbReference>
<feature type="domain" description="Secretion system C-terminal sorting" evidence="6">
    <location>
        <begin position="1428"/>
        <end position="1491"/>
    </location>
</feature>
<evidence type="ECO:0000313" key="7">
    <source>
        <dbReference type="EMBL" id="TWI01158.1"/>
    </source>
</evidence>
<dbReference type="PANTHER" id="PTHR47566">
    <property type="match status" value="1"/>
</dbReference>
<evidence type="ECO:0000313" key="8">
    <source>
        <dbReference type="Proteomes" id="UP000317519"/>
    </source>
</evidence>
<dbReference type="SMART" id="SM00365">
    <property type="entry name" value="LRR_SD22"/>
    <property type="match status" value="6"/>
</dbReference>
<dbReference type="InterPro" id="IPR052574">
    <property type="entry name" value="CDIRP"/>
</dbReference>
<keyword evidence="2" id="KW-0732">Signal</keyword>
<evidence type="ECO:0000256" key="1">
    <source>
        <dbReference type="ARBA" id="ARBA00022614"/>
    </source>
</evidence>
<dbReference type="InterPro" id="IPR026444">
    <property type="entry name" value="Secre_tail"/>
</dbReference>
<gene>
    <name evidence="7" type="ORF">IQ05_00725</name>
</gene>
<dbReference type="Gene3D" id="2.60.120.260">
    <property type="entry name" value="Galactose-binding domain-like"/>
    <property type="match status" value="1"/>
</dbReference>
<protein>
    <submittedName>
        <fullName evidence="7">Secreted protein (Por secretion system target)</fullName>
    </submittedName>
</protein>
<evidence type="ECO:0000256" key="2">
    <source>
        <dbReference type="ARBA" id="ARBA00022729"/>
    </source>
</evidence>
<feature type="domain" description="CBM-cenC" evidence="5">
    <location>
        <begin position="14"/>
        <end position="135"/>
    </location>
</feature>
<evidence type="ECO:0000259" key="6">
    <source>
        <dbReference type="Pfam" id="PF18962"/>
    </source>
</evidence>
<dbReference type="Pfam" id="PF02018">
    <property type="entry name" value="CBM_4_9"/>
    <property type="match status" value="1"/>
</dbReference>
<proteinExistence type="predicted"/>
<organism evidence="7 8">
    <name type="scientific">Flavobacterium tiangeerense</name>
    <dbReference type="NCBI Taxonomy" id="459471"/>
    <lineage>
        <taxon>Bacteria</taxon>
        <taxon>Pseudomonadati</taxon>
        <taxon>Bacteroidota</taxon>
        <taxon>Flavobacteriia</taxon>
        <taxon>Flavobacteriales</taxon>
        <taxon>Flavobacteriaceae</taxon>
        <taxon>Flavobacterium</taxon>
    </lineage>
</organism>
<keyword evidence="3" id="KW-0677">Repeat</keyword>
<dbReference type="NCBIfam" id="TIGR04183">
    <property type="entry name" value="Por_Secre_tail"/>
    <property type="match status" value="1"/>
</dbReference>
<dbReference type="InterPro" id="IPR003305">
    <property type="entry name" value="CenC_carb-bd"/>
</dbReference>
<sequence>MFLFLTITLQAQTNLVPNGNFENWTSSSQPNNWFRFFNGLVFQSTSAQNGSSSTKMQITSGTFNYINSEFFPVVAGKTYRITMYHKLVTGTFSAIDLSLYHQPGTFKTEITKKTDAITSSTEWRKIEFDYTPTISESIEVDIWTTGTLNSEILVDNVSVVDVATIGAAYTFIPDLNFEKKLIELGHDSGTPDGKVLTSSIAAVTSLNVDTQLIADLTGIQDFTSLKALICVPTNGNFSINGGGGLLTKLDVTKNKALTSLSCYANKIKDLDISQNVVLTSLEVYGNGMIALNVSSNVALTSLDCSFNKISSIDVSKNVALINLNFFYNALTTIDLSKNLALQYLSCSNNQLTTVDVSKNVALQYLSCFSNQLTTIDVSKNVALTTLICYSNKLTTLDLSKNVALKFLDCSSNQLTNFNLKNGKNTLITTTNLNLTKNPNLNCIMVDDVAYANTNWAGRKDIYAFFSPYDCSLTTQIPDAKFEDKLIALSIDTDGKNGVVLSSSIATITTLDVANSSILDLKGIEGFKALTTLNCSGNQLKKLDLSKNTAIATLNCSNNPSLTCIQVADIAVAEKWNTTKDVAASFSLDCTIYTLIPDAKFEDKLIALGIDKDGKNGKVATQSITSLTSLNIANSNITDLTGIQDFAELQFLYCERNQIANINVSNNLKLIYLHCFSNKLTSLDVTRNILLENLDCSANLMSSLDVTKNTALRFLAISKFSINSRETGEGNFESIDVSKNLLLQKLYCQQNKIQTLDLSKNTKLEYLECSENSLKELNLSNNTLLNFLQVNNNQLTTIDVSKNILLNYLICRQNKLTRLDVSKNLLLTSISCSANQIKNLDVSKNTKLEQLYSERNQLKSLNLKNGNNALLRYSDLRNNPELSCIEVDNVDFSNTNWITFKDSNTSFSTNCTSYTIIPDPKFEDELIALGFDTDGKNGKVLTANIATVTSLDVSNAGITDLTGIEDFTSLQSLSCNNNQLTKIDLKYNHDLESLNIANNKISVLKLVYNTKLGDIQCNDNLIRTLDFSLLKNLSQIMCQNNKLVSLNLKNGTNKLTNGPSIKNFTSNPELTCIQVDDATYSNTNWTFYKDTTANYSSDCAYSTLIPDSKFEDKLIALGIDTDGKNGKVLTASIENVTALNVSTSSITDLTGIQDFVSLVFLNCSINQITALDTSKNLALTTLDCSNNKITSLDVSKNIALTKFNCFNNNLQSLNLKNGKNSLLIKDNIALSNNRNLYCILVDDVAYANTNWSTRKDATTAFNSVECIALSLPSNNFAIESKGETCLNTNNGEINITATAAYGYKATINATPYTFTNNSLKVTNLAPGSYTVTITIPGENFEQIFTINIPKGATITGRLSKVTEKIAVEIATGTAPYTVFLNGVEQFETNDTSFTVDAKTSGLLEVKSAKACEGIFAKEIATLEGTFSAFPNPTSGAFEIEIPTTNKEVSISIFNLEGKLISNKKYSVGNGKVQLSLDDQPAGIYMTKVELDRPEFIKIIKK</sequence>
<evidence type="ECO:0000256" key="4">
    <source>
        <dbReference type="ARBA" id="ARBA00022801"/>
    </source>
</evidence>